<protein>
    <recommendedName>
        <fullName evidence="2">feruloyl esterase</fullName>
        <ecNumber evidence="2">3.1.1.73</ecNumber>
    </recommendedName>
</protein>
<evidence type="ECO:0000256" key="9">
    <source>
        <dbReference type="ARBA" id="ARBA00034075"/>
    </source>
</evidence>
<feature type="chain" id="PRO_5040238132" description="feruloyl esterase" evidence="10">
    <location>
        <begin position="22"/>
        <end position="348"/>
    </location>
</feature>
<dbReference type="GO" id="GO:0045493">
    <property type="term" value="P:xylan catabolic process"/>
    <property type="evidence" value="ECO:0007669"/>
    <property type="project" value="UniProtKB-KW"/>
</dbReference>
<evidence type="ECO:0000256" key="10">
    <source>
        <dbReference type="SAM" id="SignalP"/>
    </source>
</evidence>
<comment type="caution">
    <text evidence="11">The sequence shown here is derived from an EMBL/GenBank/DDBJ whole genome shotgun (WGS) entry which is preliminary data.</text>
</comment>
<dbReference type="Proteomes" id="UP000800093">
    <property type="component" value="Unassembled WGS sequence"/>
</dbReference>
<feature type="signal peptide" evidence="10">
    <location>
        <begin position="1"/>
        <end position="21"/>
    </location>
</feature>
<evidence type="ECO:0000256" key="2">
    <source>
        <dbReference type="ARBA" id="ARBA00013091"/>
    </source>
</evidence>
<evidence type="ECO:0000256" key="7">
    <source>
        <dbReference type="ARBA" id="ARBA00023277"/>
    </source>
</evidence>
<dbReference type="Gene3D" id="3.40.50.1820">
    <property type="entry name" value="alpha/beta hydrolase"/>
    <property type="match status" value="1"/>
</dbReference>
<keyword evidence="6" id="KW-0378">Hydrolase</keyword>
<dbReference type="EC" id="3.1.1.73" evidence="2"/>
<reference evidence="12" key="1">
    <citation type="journal article" date="2020" name="Stud. Mycol.">
        <title>101 Dothideomycetes genomes: A test case for predicting lifestyles and emergence of pathogens.</title>
        <authorList>
            <person name="Haridas S."/>
            <person name="Albert R."/>
            <person name="Binder M."/>
            <person name="Bloem J."/>
            <person name="LaButti K."/>
            <person name="Salamov A."/>
            <person name="Andreopoulos B."/>
            <person name="Baker S."/>
            <person name="Barry K."/>
            <person name="Bills G."/>
            <person name="Bluhm B."/>
            <person name="Cannon C."/>
            <person name="Castanera R."/>
            <person name="Culley D."/>
            <person name="Daum C."/>
            <person name="Ezra D."/>
            <person name="Gonzalez J."/>
            <person name="Henrissat B."/>
            <person name="Kuo A."/>
            <person name="Liang C."/>
            <person name="Lipzen A."/>
            <person name="Lutzoni F."/>
            <person name="Magnuson J."/>
            <person name="Mondo S."/>
            <person name="Nolan M."/>
            <person name="Ohm R."/>
            <person name="Pangilinan J."/>
            <person name="Park H.-J."/>
            <person name="Ramirez L."/>
            <person name="Alfaro M."/>
            <person name="Sun H."/>
            <person name="Tritt A."/>
            <person name="Yoshinaga Y."/>
            <person name="Zwiers L.-H."/>
            <person name="Turgeon B."/>
            <person name="Goodwin S."/>
            <person name="Spatafora J."/>
            <person name="Crous P."/>
            <person name="Grigoriev I."/>
        </authorList>
    </citation>
    <scope>NUCLEOTIDE SEQUENCE [LARGE SCALE GENOMIC DNA]</scope>
    <source>
        <strain evidence="12">CBS 304.66</strain>
    </source>
</reference>
<keyword evidence="7" id="KW-0119">Carbohydrate metabolism</keyword>
<gene>
    <name evidence="11" type="ORF">CC78DRAFT_532903</name>
</gene>
<proteinExistence type="predicted"/>
<evidence type="ECO:0000256" key="4">
    <source>
        <dbReference type="ARBA" id="ARBA00022651"/>
    </source>
</evidence>
<sequence length="348" mass="38492">MLNVHFVVSIALLFQFLPVCALEIRSPGCGKPLPSNLSPGGPSKNFTIYSQSQLGGGVRKYLLYLPGRFYTKNNKPAPLILAFHGQTQPTWSMEYISNLSSPYFNREAIVVYPEGVNYKAPGQQWLGDPEAPPSSTIDDRIFVSELLDHLESRFCVDSSRIYATGLSNGGGLVGLLACAPSLNRRIAAFAGVAAAFYTDASLTEPLFGAGCKPATSWRRKVPIMELHGLNDSIIAYDGDNSPAPNTIPLPEWVGAWIAREGCSKNNKENPDIEIIDGGNAMRYSWSCGGWKDIFVHYRINQFGHGWPSTAWQGEPFEELRLGPTTWNATSVVLNWFAQWKLEPEWELM</sequence>
<dbReference type="SUPFAM" id="SSF53474">
    <property type="entry name" value="alpha/beta-Hydrolases"/>
    <property type="match status" value="1"/>
</dbReference>
<comment type="subcellular location">
    <subcellularLocation>
        <location evidence="1">Secreted</location>
    </subcellularLocation>
</comment>
<evidence type="ECO:0000313" key="12">
    <source>
        <dbReference type="Proteomes" id="UP000800093"/>
    </source>
</evidence>
<keyword evidence="8" id="KW-0624">Polysaccharide degradation</keyword>
<keyword evidence="4" id="KW-0858">Xylan degradation</keyword>
<dbReference type="OrthoDB" id="424610at2759"/>
<evidence type="ECO:0000256" key="5">
    <source>
        <dbReference type="ARBA" id="ARBA00022729"/>
    </source>
</evidence>
<keyword evidence="12" id="KW-1185">Reference proteome</keyword>
<dbReference type="GO" id="GO:0005576">
    <property type="term" value="C:extracellular region"/>
    <property type="evidence" value="ECO:0007669"/>
    <property type="project" value="UniProtKB-SubCell"/>
</dbReference>
<name>A0A9P4N0C9_9PLEO</name>
<organism evidence="11 12">
    <name type="scientific">Lojkania enalia</name>
    <dbReference type="NCBI Taxonomy" id="147567"/>
    <lineage>
        <taxon>Eukaryota</taxon>
        <taxon>Fungi</taxon>
        <taxon>Dikarya</taxon>
        <taxon>Ascomycota</taxon>
        <taxon>Pezizomycotina</taxon>
        <taxon>Dothideomycetes</taxon>
        <taxon>Pleosporomycetidae</taxon>
        <taxon>Pleosporales</taxon>
        <taxon>Pleosporales incertae sedis</taxon>
        <taxon>Lojkania</taxon>
    </lineage>
</organism>
<comment type="catalytic activity">
    <reaction evidence="9">
        <text>feruloyl-polysaccharide + H2O = ferulate + polysaccharide.</text>
        <dbReference type="EC" id="3.1.1.73"/>
    </reaction>
</comment>
<evidence type="ECO:0000256" key="1">
    <source>
        <dbReference type="ARBA" id="ARBA00004613"/>
    </source>
</evidence>
<dbReference type="PANTHER" id="PTHR38050">
    <property type="match status" value="1"/>
</dbReference>
<dbReference type="InterPro" id="IPR043595">
    <property type="entry name" value="FaeB/C/D"/>
</dbReference>
<evidence type="ECO:0000313" key="11">
    <source>
        <dbReference type="EMBL" id="KAF2264780.1"/>
    </source>
</evidence>
<dbReference type="EMBL" id="ML986613">
    <property type="protein sequence ID" value="KAF2264780.1"/>
    <property type="molecule type" value="Genomic_DNA"/>
</dbReference>
<keyword evidence="5 10" id="KW-0732">Signal</keyword>
<evidence type="ECO:0000256" key="6">
    <source>
        <dbReference type="ARBA" id="ARBA00022801"/>
    </source>
</evidence>
<dbReference type="InterPro" id="IPR029058">
    <property type="entry name" value="AB_hydrolase_fold"/>
</dbReference>
<keyword evidence="3" id="KW-0964">Secreted</keyword>
<dbReference type="AlphaFoldDB" id="A0A9P4N0C9"/>
<dbReference type="GO" id="GO:0030600">
    <property type="term" value="F:feruloyl esterase activity"/>
    <property type="evidence" value="ECO:0007669"/>
    <property type="project" value="UniProtKB-EC"/>
</dbReference>
<evidence type="ECO:0000256" key="8">
    <source>
        <dbReference type="ARBA" id="ARBA00023326"/>
    </source>
</evidence>
<dbReference type="PANTHER" id="PTHR38050:SF2">
    <property type="entry name" value="FERULOYL ESTERASE C-RELATED"/>
    <property type="match status" value="1"/>
</dbReference>
<evidence type="ECO:0000256" key="3">
    <source>
        <dbReference type="ARBA" id="ARBA00022525"/>
    </source>
</evidence>
<accession>A0A9P4N0C9</accession>